<dbReference type="EMBL" id="CP111017">
    <property type="protein sequence ID" value="WAR07677.1"/>
    <property type="molecule type" value="Genomic_DNA"/>
</dbReference>
<evidence type="ECO:0000313" key="1">
    <source>
        <dbReference type="EMBL" id="WAR07677.1"/>
    </source>
</evidence>
<organism evidence="1 2">
    <name type="scientific">Mya arenaria</name>
    <name type="common">Soft-shell clam</name>
    <dbReference type="NCBI Taxonomy" id="6604"/>
    <lineage>
        <taxon>Eukaryota</taxon>
        <taxon>Metazoa</taxon>
        <taxon>Spiralia</taxon>
        <taxon>Lophotrochozoa</taxon>
        <taxon>Mollusca</taxon>
        <taxon>Bivalvia</taxon>
        <taxon>Autobranchia</taxon>
        <taxon>Heteroconchia</taxon>
        <taxon>Euheterodonta</taxon>
        <taxon>Imparidentia</taxon>
        <taxon>Neoheterodontei</taxon>
        <taxon>Myida</taxon>
        <taxon>Myoidea</taxon>
        <taxon>Myidae</taxon>
        <taxon>Mya</taxon>
    </lineage>
</organism>
<dbReference type="Proteomes" id="UP001164746">
    <property type="component" value="Chromosome 6"/>
</dbReference>
<gene>
    <name evidence="1" type="ORF">MAR_017635</name>
</gene>
<name>A0ABY7EFT9_MYAAR</name>
<keyword evidence="2" id="KW-1185">Reference proteome</keyword>
<sequence length="230" mass="24252">MHITCHVPSKTAVFESRQRQGQWGMDGLMAPMMLGMMGGGNMFGNFGGGGGGQSQGGDLFGNFGGGGGAAPAVDPAPQTPDVNSAVHYIIGTESMPDEGLKQLVAQKGWPPKDATVMIEYVPHFQRIARATFAPHLAKIALETVKQAAPSGANATLAEQLKSQGKPTSVASAVKEMKQLTNELNNLVFQKAVEWADQYLTPQATGQQSQSNNGGMNMAFPFLMDGFGFGF</sequence>
<accession>A0ABY7EFT9</accession>
<evidence type="ECO:0000313" key="2">
    <source>
        <dbReference type="Proteomes" id="UP001164746"/>
    </source>
</evidence>
<protein>
    <submittedName>
        <fullName evidence="1">Uncharacterized protein</fullName>
    </submittedName>
</protein>
<proteinExistence type="predicted"/>
<reference evidence="1" key="1">
    <citation type="submission" date="2022-11" db="EMBL/GenBank/DDBJ databases">
        <title>Centuries of genome instability and evolution in soft-shell clam transmissible cancer (bioRxiv).</title>
        <authorList>
            <person name="Hart S.F.M."/>
            <person name="Yonemitsu M.A."/>
            <person name="Giersch R.M."/>
            <person name="Beal B.F."/>
            <person name="Arriagada G."/>
            <person name="Davis B.W."/>
            <person name="Ostrander E.A."/>
            <person name="Goff S.P."/>
            <person name="Metzger M.J."/>
        </authorList>
    </citation>
    <scope>NUCLEOTIDE SEQUENCE</scope>
    <source>
        <strain evidence="1">MELC-2E11</strain>
        <tissue evidence="1">Siphon/mantle</tissue>
    </source>
</reference>